<comment type="caution">
    <text evidence="1">The sequence shown here is derived from an EMBL/GenBank/DDBJ whole genome shotgun (WGS) entry which is preliminary data.</text>
</comment>
<feature type="non-terminal residue" evidence="1">
    <location>
        <position position="1"/>
    </location>
</feature>
<reference evidence="1" key="1">
    <citation type="journal article" date="2015" name="Nature">
        <title>Complex archaea that bridge the gap between prokaryotes and eukaryotes.</title>
        <authorList>
            <person name="Spang A."/>
            <person name="Saw J.H."/>
            <person name="Jorgensen S.L."/>
            <person name="Zaremba-Niedzwiedzka K."/>
            <person name="Martijn J."/>
            <person name="Lind A.E."/>
            <person name="van Eijk R."/>
            <person name="Schleper C."/>
            <person name="Guy L."/>
            <person name="Ettema T.J."/>
        </authorList>
    </citation>
    <scope>NUCLEOTIDE SEQUENCE</scope>
</reference>
<dbReference type="PANTHER" id="PTHR42685:SF22">
    <property type="entry name" value="CONDITIONED MEDIUM FACTOR RECEPTOR 1"/>
    <property type="match status" value="1"/>
</dbReference>
<proteinExistence type="predicted"/>
<sequence>ADGSQIAVIGGGPAGSFFSYFFLDFAERIGLDVQVDVFEQQNFSRYGPAGCNHCAGVVSESLVQLLGTEGINLPPDVVQRGIDSYVLHMSVGSVSFETPLLEKKIATIFRGAGPLGTKEIKWRSFDGFLQEAAINKGANLVRERVDSINFDTNRPLVTNRGGSSKAYDLIVGAVGINTTTVKLFKDLEFGYHPPQITKTFLCEYLLGYEAVQKYFGNSIHIFLLNIPRLKFAAIIPKGNYVTMCLLGEEIDKELVQSVLTADEMRRCFPPGIDLLKSSPCKCFPKMNIGAAALPFSDRVVLVGDSAVSKLYKNGIGAAYVTAKAAATTSILHGISSADFQKHYLPACKTLNFDNMIGKII</sequence>
<name>A0A0F8WVN3_9ZZZZ</name>
<dbReference type="Gene3D" id="3.50.50.60">
    <property type="entry name" value="FAD/NAD(P)-binding domain"/>
    <property type="match status" value="1"/>
</dbReference>
<dbReference type="SUPFAM" id="SSF51905">
    <property type="entry name" value="FAD/NAD(P)-binding domain"/>
    <property type="match status" value="1"/>
</dbReference>
<dbReference type="InterPro" id="IPR036188">
    <property type="entry name" value="FAD/NAD-bd_sf"/>
</dbReference>
<accession>A0A0F8WVN3</accession>
<feature type="non-terminal residue" evidence="1">
    <location>
        <position position="360"/>
    </location>
</feature>
<evidence type="ECO:0008006" key="2">
    <source>
        <dbReference type="Google" id="ProtNLM"/>
    </source>
</evidence>
<evidence type="ECO:0000313" key="1">
    <source>
        <dbReference type="EMBL" id="KKK60753.1"/>
    </source>
</evidence>
<dbReference type="PANTHER" id="PTHR42685">
    <property type="entry name" value="GERANYLGERANYL DIPHOSPHATE REDUCTASE"/>
    <property type="match status" value="1"/>
</dbReference>
<dbReference type="AlphaFoldDB" id="A0A0F8WVN3"/>
<organism evidence="1">
    <name type="scientific">marine sediment metagenome</name>
    <dbReference type="NCBI Taxonomy" id="412755"/>
    <lineage>
        <taxon>unclassified sequences</taxon>
        <taxon>metagenomes</taxon>
        <taxon>ecological metagenomes</taxon>
    </lineage>
</organism>
<protein>
    <recommendedName>
        <fullName evidence="2">FAD/NAD(P)-binding domain-containing protein</fullName>
    </recommendedName>
</protein>
<gene>
    <name evidence="1" type="ORF">LCGC14_3021210</name>
</gene>
<dbReference type="EMBL" id="LAZR01062811">
    <property type="protein sequence ID" value="KKK60753.1"/>
    <property type="molecule type" value="Genomic_DNA"/>
</dbReference>
<dbReference type="InterPro" id="IPR050407">
    <property type="entry name" value="Geranylgeranyl_reductase"/>
</dbReference>